<proteinExistence type="predicted"/>
<name>A0A316EKU3_9ACTN</name>
<comment type="caution">
    <text evidence="1">The sequence shown here is derived from an EMBL/GenBank/DDBJ whole genome shotgun (WGS) entry which is preliminary data.</text>
</comment>
<reference evidence="1 2" key="1">
    <citation type="submission" date="2018-05" db="EMBL/GenBank/DDBJ databases">
        <title>Genomic Encyclopedia of Archaeal and Bacterial Type Strains, Phase II (KMG-II): from individual species to whole genera.</title>
        <authorList>
            <person name="Goeker M."/>
        </authorList>
    </citation>
    <scope>NUCLEOTIDE SEQUENCE [LARGE SCALE GENOMIC DNA]</scope>
    <source>
        <strain evidence="1 2">DSM 45184</strain>
    </source>
</reference>
<keyword evidence="2" id="KW-1185">Reference proteome</keyword>
<sequence>MTDQKISPRFVFLDEALETTQIGPASFIDAYPSVDRPKFEVSKAGDTVRIQLTAQDAGYQSALEWPSPGSEPVEIGPALLEVLEGAAQGRNGKTARELAEQIRAFLSRTDR</sequence>
<dbReference type="AlphaFoldDB" id="A0A316EKU3"/>
<evidence type="ECO:0000313" key="1">
    <source>
        <dbReference type="EMBL" id="PWK31659.1"/>
    </source>
</evidence>
<evidence type="ECO:0000313" key="2">
    <source>
        <dbReference type="Proteomes" id="UP000245697"/>
    </source>
</evidence>
<dbReference type="EMBL" id="QGGR01000032">
    <property type="protein sequence ID" value="PWK31659.1"/>
    <property type="molecule type" value="Genomic_DNA"/>
</dbReference>
<gene>
    <name evidence="1" type="ORF">BC793_1328</name>
</gene>
<organism evidence="1 2">
    <name type="scientific">Actinoplanes xinjiangensis</name>
    <dbReference type="NCBI Taxonomy" id="512350"/>
    <lineage>
        <taxon>Bacteria</taxon>
        <taxon>Bacillati</taxon>
        <taxon>Actinomycetota</taxon>
        <taxon>Actinomycetes</taxon>
        <taxon>Micromonosporales</taxon>
        <taxon>Micromonosporaceae</taxon>
        <taxon>Actinoplanes</taxon>
    </lineage>
</organism>
<protein>
    <submittedName>
        <fullName evidence="1">Uncharacterized protein</fullName>
    </submittedName>
</protein>
<dbReference type="RefSeq" id="WP_146246696.1">
    <property type="nucleotide sequence ID" value="NZ_BONA01000088.1"/>
</dbReference>
<accession>A0A316EKU3</accession>
<dbReference type="Proteomes" id="UP000245697">
    <property type="component" value="Unassembled WGS sequence"/>
</dbReference>
<dbReference type="OrthoDB" id="9850253at2"/>